<organism evidence="2 3">
    <name type="scientific">Lipomyces tetrasporus</name>
    <dbReference type="NCBI Taxonomy" id="54092"/>
    <lineage>
        <taxon>Eukaryota</taxon>
        <taxon>Fungi</taxon>
        <taxon>Dikarya</taxon>
        <taxon>Ascomycota</taxon>
        <taxon>Saccharomycotina</taxon>
        <taxon>Lipomycetes</taxon>
        <taxon>Lipomycetales</taxon>
        <taxon>Lipomycetaceae</taxon>
        <taxon>Lipomyces</taxon>
    </lineage>
</organism>
<keyword evidence="1" id="KW-1133">Transmembrane helix</keyword>
<dbReference type="RefSeq" id="XP_056041161.1">
    <property type="nucleotide sequence ID" value="XM_056188422.1"/>
</dbReference>
<comment type="caution">
    <text evidence="2">The sequence shown here is derived from an EMBL/GenBank/DDBJ whole genome shotgun (WGS) entry which is preliminary data.</text>
</comment>
<name>A0AAD7QLW3_9ASCO</name>
<keyword evidence="1" id="KW-0812">Transmembrane</keyword>
<evidence type="ECO:0000256" key="1">
    <source>
        <dbReference type="SAM" id="Phobius"/>
    </source>
</evidence>
<keyword evidence="3" id="KW-1185">Reference proteome</keyword>
<sequence length="67" mass="7673">MGIVRRAVVKTLWIGSEMRLSLVLSAFLFCYSSCSFDIFILSLTLQLFLSTNFFSPTILWILLYSAQ</sequence>
<dbReference type="AlphaFoldDB" id="A0AAD7QLW3"/>
<gene>
    <name evidence="2" type="ORF">POJ06DRAFT_259810</name>
</gene>
<evidence type="ECO:0000313" key="3">
    <source>
        <dbReference type="Proteomes" id="UP001217417"/>
    </source>
</evidence>
<accession>A0AAD7QLW3</accession>
<protein>
    <submittedName>
        <fullName evidence="2">Uncharacterized protein</fullName>
    </submittedName>
</protein>
<dbReference type="Proteomes" id="UP001217417">
    <property type="component" value="Unassembled WGS sequence"/>
</dbReference>
<feature type="transmembrane region" description="Helical" evidence="1">
    <location>
        <begin position="20"/>
        <end position="41"/>
    </location>
</feature>
<keyword evidence="1" id="KW-0472">Membrane</keyword>
<evidence type="ECO:0000313" key="2">
    <source>
        <dbReference type="EMBL" id="KAJ8097711.1"/>
    </source>
</evidence>
<dbReference type="EMBL" id="JARPMG010000010">
    <property type="protein sequence ID" value="KAJ8097711.1"/>
    <property type="molecule type" value="Genomic_DNA"/>
</dbReference>
<dbReference type="GeneID" id="80883588"/>
<proteinExistence type="predicted"/>
<feature type="transmembrane region" description="Helical" evidence="1">
    <location>
        <begin position="47"/>
        <end position="66"/>
    </location>
</feature>
<reference evidence="2" key="1">
    <citation type="submission" date="2023-03" db="EMBL/GenBank/DDBJ databases">
        <title>Near-Complete genome sequence of Lipomyces tetrasporous NRRL Y-64009, an oleaginous yeast capable of growing on lignocellulosic hydrolysates.</title>
        <authorList>
            <consortium name="Lawrence Berkeley National Laboratory"/>
            <person name="Jagtap S.S."/>
            <person name="Liu J.-J."/>
            <person name="Walukiewicz H.E."/>
            <person name="Pangilinan J."/>
            <person name="Lipzen A."/>
            <person name="Ahrendt S."/>
            <person name="Koriabine M."/>
            <person name="Cobaugh K."/>
            <person name="Salamov A."/>
            <person name="Yoshinaga Y."/>
            <person name="Ng V."/>
            <person name="Daum C."/>
            <person name="Grigoriev I.V."/>
            <person name="Slininger P.J."/>
            <person name="Dien B.S."/>
            <person name="Jin Y.-S."/>
            <person name="Rao C.V."/>
        </authorList>
    </citation>
    <scope>NUCLEOTIDE SEQUENCE</scope>
    <source>
        <strain evidence="2">NRRL Y-64009</strain>
    </source>
</reference>